<evidence type="ECO:0000313" key="4">
    <source>
        <dbReference type="Proteomes" id="UP000192907"/>
    </source>
</evidence>
<dbReference type="InterPro" id="IPR050261">
    <property type="entry name" value="FrsA_esterase"/>
</dbReference>
<dbReference type="EMBL" id="FWZT01000009">
    <property type="protein sequence ID" value="SMF30671.1"/>
    <property type="molecule type" value="Genomic_DNA"/>
</dbReference>
<dbReference type="PANTHER" id="PTHR22946:SF0">
    <property type="entry name" value="DIENELACTONE HYDROLASE DOMAIN-CONTAINING PROTEIN"/>
    <property type="match status" value="1"/>
</dbReference>
<dbReference type="PANTHER" id="PTHR22946">
    <property type="entry name" value="DIENELACTONE HYDROLASE DOMAIN-CONTAINING PROTEIN-RELATED"/>
    <property type="match status" value="1"/>
</dbReference>
<dbReference type="Pfam" id="PF01738">
    <property type="entry name" value="DLH"/>
    <property type="match status" value="1"/>
</dbReference>
<keyword evidence="4" id="KW-1185">Reference proteome</keyword>
<proteinExistence type="predicted"/>
<dbReference type="GO" id="GO:0016787">
    <property type="term" value="F:hydrolase activity"/>
    <property type="evidence" value="ECO:0007669"/>
    <property type="project" value="UniProtKB-KW"/>
</dbReference>
<dbReference type="Proteomes" id="UP000192907">
    <property type="component" value="Unassembled WGS sequence"/>
</dbReference>
<evidence type="ECO:0000313" key="3">
    <source>
        <dbReference type="EMBL" id="SMF30671.1"/>
    </source>
</evidence>
<evidence type="ECO:0000256" key="1">
    <source>
        <dbReference type="SAM" id="SignalP"/>
    </source>
</evidence>
<sequence>MRRILMGLVAASLFLSLSCTSTDKSATSSAEEMASSDDIMTKEVVYGEFEGKKLIGYLAHPKNVSDAPVVLVVHEWWGQTDYPRKRAEMLAKLGYVAMAVDMYGDRTVAEHPKDAQKFMMATMKNMAGAEKKFKMAMDYAKKLDKTSSEKMAAIGYCFGGGVVLHAARQGFDLDAVASFHGSLATQTPAKKGVIKAKVAVFNGAADPMVKDEDIKNLKAEMEKADATLKFVNYPGAKHGFTNPEATKKGKAFDLPLAYQEEADKKSWEQLQTFLKKAF</sequence>
<gene>
    <name evidence="3" type="ORF">SAMN06296036_109186</name>
</gene>
<dbReference type="STRING" id="1513793.SAMN06296036_109186"/>
<reference evidence="4" key="1">
    <citation type="submission" date="2017-04" db="EMBL/GenBank/DDBJ databases">
        <authorList>
            <person name="Varghese N."/>
            <person name="Submissions S."/>
        </authorList>
    </citation>
    <scope>NUCLEOTIDE SEQUENCE [LARGE SCALE GENOMIC DNA]</scope>
    <source>
        <strain evidence="4">RKEM611</strain>
    </source>
</reference>
<evidence type="ECO:0000259" key="2">
    <source>
        <dbReference type="Pfam" id="PF01738"/>
    </source>
</evidence>
<organism evidence="3 4">
    <name type="scientific">Pseudobacteriovorax antillogorgiicola</name>
    <dbReference type="NCBI Taxonomy" id="1513793"/>
    <lineage>
        <taxon>Bacteria</taxon>
        <taxon>Pseudomonadati</taxon>
        <taxon>Bdellovibrionota</taxon>
        <taxon>Oligoflexia</taxon>
        <taxon>Oligoflexales</taxon>
        <taxon>Pseudobacteriovoracaceae</taxon>
        <taxon>Pseudobacteriovorax</taxon>
    </lineage>
</organism>
<dbReference type="Gene3D" id="3.40.50.1820">
    <property type="entry name" value="alpha/beta hydrolase"/>
    <property type="match status" value="1"/>
</dbReference>
<feature type="signal peptide" evidence="1">
    <location>
        <begin position="1"/>
        <end position="21"/>
    </location>
</feature>
<keyword evidence="3" id="KW-0378">Hydrolase</keyword>
<dbReference type="PROSITE" id="PS51257">
    <property type="entry name" value="PROKAR_LIPOPROTEIN"/>
    <property type="match status" value="1"/>
</dbReference>
<dbReference type="SUPFAM" id="SSF53474">
    <property type="entry name" value="alpha/beta-Hydrolases"/>
    <property type="match status" value="1"/>
</dbReference>
<accession>A0A1Y6C0X6</accession>
<dbReference type="InterPro" id="IPR029058">
    <property type="entry name" value="AB_hydrolase_fold"/>
</dbReference>
<dbReference type="InterPro" id="IPR002925">
    <property type="entry name" value="Dienelactn_hydro"/>
</dbReference>
<feature type="chain" id="PRO_5012350940" evidence="1">
    <location>
        <begin position="22"/>
        <end position="278"/>
    </location>
</feature>
<dbReference type="AlphaFoldDB" id="A0A1Y6C0X6"/>
<name>A0A1Y6C0X6_9BACT</name>
<keyword evidence="1" id="KW-0732">Signal</keyword>
<feature type="domain" description="Dienelactone hydrolase" evidence="2">
    <location>
        <begin position="56"/>
        <end position="277"/>
    </location>
</feature>
<protein>
    <submittedName>
        <fullName evidence="3">Dienelactone hydrolase</fullName>
    </submittedName>
</protein>